<dbReference type="InterPro" id="IPR032710">
    <property type="entry name" value="NTF2-like_dom_sf"/>
</dbReference>
<accession>A0ABM7RUN0</accession>
<evidence type="ECO:0000313" key="2">
    <source>
        <dbReference type="EMBL" id="BCX69454.1"/>
    </source>
</evidence>
<dbReference type="Gene3D" id="3.10.450.50">
    <property type="match status" value="1"/>
</dbReference>
<dbReference type="CDD" id="cd00781">
    <property type="entry name" value="ketosteroid_isomerase"/>
    <property type="match status" value="1"/>
</dbReference>
<gene>
    <name evidence="2" type="ORF">LAB08_R41010</name>
</gene>
<dbReference type="InterPro" id="IPR037401">
    <property type="entry name" value="SnoaL-like"/>
</dbReference>
<evidence type="ECO:0000259" key="1">
    <source>
        <dbReference type="Pfam" id="PF12680"/>
    </source>
</evidence>
<dbReference type="Proteomes" id="UP000218595">
    <property type="component" value="Chromosome"/>
</dbReference>
<dbReference type="InterPro" id="IPR039256">
    <property type="entry name" value="Ketosteroid_isomerase"/>
</dbReference>
<keyword evidence="3" id="KW-1185">Reference proteome</keyword>
<reference evidence="2 3" key="1">
    <citation type="submission" date="2016-04" db="EMBL/GenBank/DDBJ databases">
        <title>Complete genome sequence of Pseudomonas sp. LAB-08 isolated from TCE contaminated aquifer soil.</title>
        <authorList>
            <person name="Dohra H."/>
            <person name="Suzuki K."/>
            <person name="Fatma A."/>
            <person name="Inuzuka Y."/>
            <person name="Honjo M."/>
            <person name="Tashiro Y."/>
            <person name="Futamata H."/>
        </authorList>
    </citation>
    <scope>NUCLEOTIDE SEQUENCE [LARGE SCALE GENOMIC DNA]</scope>
    <source>
        <strain evidence="2 3">LAB-08</strain>
    </source>
</reference>
<evidence type="ECO:0000313" key="3">
    <source>
        <dbReference type="Proteomes" id="UP000218595"/>
    </source>
</evidence>
<protein>
    <submittedName>
        <fullName evidence="2">Nuclear transport factor 2 family protein</fullName>
    </submittedName>
</protein>
<dbReference type="RefSeq" id="WP_096509988.1">
    <property type="nucleotide sequence ID" value="NZ_AP017423.2"/>
</dbReference>
<proteinExistence type="predicted"/>
<organism evidence="2 3">
    <name type="scientific">Pseudomonas izuensis</name>
    <dbReference type="NCBI Taxonomy" id="2684212"/>
    <lineage>
        <taxon>Bacteria</taxon>
        <taxon>Pseudomonadati</taxon>
        <taxon>Pseudomonadota</taxon>
        <taxon>Gammaproteobacteria</taxon>
        <taxon>Pseudomonadales</taxon>
        <taxon>Pseudomonadaceae</taxon>
        <taxon>Pseudomonas</taxon>
    </lineage>
</organism>
<sequence>MIGAQQIQAIMARYVELVDAGDIDEIIALYSQDAVVEDPVGQTPLRGIVAIERFYREGLGTGKVSATLTGPVRATLNGCGAMPFRVDMEWAGQPCSLHVIDVMEFDADGKIRSMKAFWSEINLCRSEPEREGAGTSNSDVD</sequence>
<feature type="domain" description="SnoaL-like" evidence="1">
    <location>
        <begin position="12"/>
        <end position="113"/>
    </location>
</feature>
<name>A0ABM7RUN0_9PSED</name>
<dbReference type="EMBL" id="AP017423">
    <property type="protein sequence ID" value="BCX69454.1"/>
    <property type="molecule type" value="Genomic_DNA"/>
</dbReference>
<dbReference type="SUPFAM" id="SSF54427">
    <property type="entry name" value="NTF2-like"/>
    <property type="match status" value="1"/>
</dbReference>
<dbReference type="Pfam" id="PF12680">
    <property type="entry name" value="SnoaL_2"/>
    <property type="match status" value="1"/>
</dbReference>